<dbReference type="EMBL" id="BOMG01000008">
    <property type="protein sequence ID" value="GID52105.1"/>
    <property type="molecule type" value="Genomic_DNA"/>
</dbReference>
<dbReference type="Proteomes" id="UP000612282">
    <property type="component" value="Unassembled WGS sequence"/>
</dbReference>
<protein>
    <submittedName>
        <fullName evidence="2">Uncharacterized protein</fullName>
    </submittedName>
</protein>
<evidence type="ECO:0000313" key="3">
    <source>
        <dbReference type="Proteomes" id="UP000612282"/>
    </source>
</evidence>
<comment type="caution">
    <text evidence="2">The sequence shown here is derived from an EMBL/GenBank/DDBJ whole genome shotgun (WGS) entry which is preliminary data.</text>
</comment>
<evidence type="ECO:0000256" key="1">
    <source>
        <dbReference type="SAM" id="MobiDB-lite"/>
    </source>
</evidence>
<reference evidence="2 3" key="1">
    <citation type="submission" date="2021-01" db="EMBL/GenBank/DDBJ databases">
        <title>Whole genome shotgun sequence of Actinoplanes couchii NBRC 106145.</title>
        <authorList>
            <person name="Komaki H."/>
            <person name="Tamura T."/>
        </authorList>
    </citation>
    <scope>NUCLEOTIDE SEQUENCE [LARGE SCALE GENOMIC DNA]</scope>
    <source>
        <strain evidence="2 3">NBRC 106145</strain>
    </source>
</reference>
<keyword evidence="3" id="KW-1185">Reference proteome</keyword>
<name>A0ABQ3X0R0_9ACTN</name>
<proteinExistence type="predicted"/>
<sequence length="99" mass="9176">MVAPGCGDEKAGDVKAAGGGVAGAEYGADGGDGGEEKAGDSGRISGGTEGGTKEDAEDDVGYGVAGGISVPGSSVGGLHAGRVAATRPDSSARPAAART</sequence>
<feature type="compositionally biased region" description="Low complexity" evidence="1">
    <location>
        <begin position="84"/>
        <end position="99"/>
    </location>
</feature>
<accession>A0ABQ3X0R0</accession>
<organism evidence="2 3">
    <name type="scientific">Actinoplanes couchii</name>
    <dbReference type="NCBI Taxonomy" id="403638"/>
    <lineage>
        <taxon>Bacteria</taxon>
        <taxon>Bacillati</taxon>
        <taxon>Actinomycetota</taxon>
        <taxon>Actinomycetes</taxon>
        <taxon>Micromonosporales</taxon>
        <taxon>Micromonosporaceae</taxon>
        <taxon>Actinoplanes</taxon>
    </lineage>
</organism>
<feature type="region of interest" description="Disordered" evidence="1">
    <location>
        <begin position="1"/>
        <end position="99"/>
    </location>
</feature>
<gene>
    <name evidence="2" type="ORF">Aco03nite_005090</name>
</gene>
<dbReference type="RefSeq" id="WP_203792923.1">
    <property type="nucleotide sequence ID" value="NZ_BAAAQE010000051.1"/>
</dbReference>
<evidence type="ECO:0000313" key="2">
    <source>
        <dbReference type="EMBL" id="GID52105.1"/>
    </source>
</evidence>